<gene>
    <name evidence="2" type="ORF">HYC85_028332</name>
</gene>
<reference evidence="3" key="1">
    <citation type="journal article" date="2020" name="Nat. Commun.">
        <title>Genome assembly of wild tea tree DASZ reveals pedigree and selection history of tea varieties.</title>
        <authorList>
            <person name="Zhang W."/>
            <person name="Zhang Y."/>
            <person name="Qiu H."/>
            <person name="Guo Y."/>
            <person name="Wan H."/>
            <person name="Zhang X."/>
            <person name="Scossa F."/>
            <person name="Alseekh S."/>
            <person name="Zhang Q."/>
            <person name="Wang P."/>
            <person name="Xu L."/>
            <person name="Schmidt M.H."/>
            <person name="Jia X."/>
            <person name="Li D."/>
            <person name="Zhu A."/>
            <person name="Guo F."/>
            <person name="Chen W."/>
            <person name="Ni D."/>
            <person name="Usadel B."/>
            <person name="Fernie A.R."/>
            <person name="Wen W."/>
        </authorList>
    </citation>
    <scope>NUCLEOTIDE SEQUENCE [LARGE SCALE GENOMIC DNA]</scope>
    <source>
        <strain evidence="3">cv. G240</strain>
    </source>
</reference>
<evidence type="ECO:0000313" key="3">
    <source>
        <dbReference type="Proteomes" id="UP000593564"/>
    </source>
</evidence>
<accession>A0A7J7FW26</accession>
<protein>
    <submittedName>
        <fullName evidence="2">Uncharacterized protein</fullName>
    </submittedName>
</protein>
<feature type="compositionally biased region" description="Basic residues" evidence="1">
    <location>
        <begin position="41"/>
        <end position="53"/>
    </location>
</feature>
<feature type="compositionally biased region" description="Basic and acidic residues" evidence="1">
    <location>
        <begin position="58"/>
        <end position="76"/>
    </location>
</feature>
<dbReference type="AlphaFoldDB" id="A0A7J7FW26"/>
<feature type="region of interest" description="Disordered" evidence="1">
    <location>
        <begin position="94"/>
        <end position="189"/>
    </location>
</feature>
<evidence type="ECO:0000313" key="2">
    <source>
        <dbReference type="EMBL" id="KAF5932161.1"/>
    </source>
</evidence>
<dbReference type="Proteomes" id="UP000593564">
    <property type="component" value="Unassembled WGS sequence"/>
</dbReference>
<feature type="compositionally biased region" description="Basic and acidic residues" evidence="1">
    <location>
        <begin position="149"/>
        <end position="160"/>
    </location>
</feature>
<proteinExistence type="predicted"/>
<feature type="compositionally biased region" description="Polar residues" evidence="1">
    <location>
        <begin position="122"/>
        <end position="131"/>
    </location>
</feature>
<name>A0A7J7FW26_CAMSI</name>
<comment type="caution">
    <text evidence="2">The sequence shown here is derived from an EMBL/GenBank/DDBJ whole genome shotgun (WGS) entry which is preliminary data.</text>
</comment>
<sequence>MAHIEDLPQSAVDGLTPDGGARREGLPSVPPMADLEPQQHSSRRSGRGRRNSSPRHSQSPDRQRRRIDPQALEDRVKEQDELIWKMAADMEALKRQMKTKEVATGEGRKHKTPPHHSENRSRNTTPSQGESRSLRTGDTHSLSSRTRHSRSERTRSERSYTEGSTYWPSHSHQTRSRQTELPRSSDLRTVLEEKARCKEDARARDPQRISALQRLAPRTHGSVEVGMPIPRPAYEPTDKALARLQTSPFVPAIENAPLPSGFLQPKFTTYEGKTDPYSHLSHFRQVMAVYRRKRGLNVHTLPVKSWRPRLDLVRKAPRGQHSLLGPIGRGVRNEVSDKYQNTGGDRPVTLHRHGRKRDPQILQQSLLGDIQPDWRLPYQSGHCAI</sequence>
<keyword evidence="3" id="KW-1185">Reference proteome</keyword>
<reference evidence="2 3" key="2">
    <citation type="submission" date="2020-07" db="EMBL/GenBank/DDBJ databases">
        <title>Genome assembly of wild tea tree DASZ reveals pedigree and selection history of tea varieties.</title>
        <authorList>
            <person name="Zhang W."/>
        </authorList>
    </citation>
    <scope>NUCLEOTIDE SEQUENCE [LARGE SCALE GENOMIC DNA]</scope>
    <source>
        <strain evidence="3">cv. G240</strain>
        <tissue evidence="2">Leaf</tissue>
    </source>
</reference>
<dbReference type="EMBL" id="JACBKZ010000014">
    <property type="protein sequence ID" value="KAF5932161.1"/>
    <property type="molecule type" value="Genomic_DNA"/>
</dbReference>
<feature type="compositionally biased region" description="Basic and acidic residues" evidence="1">
    <location>
        <begin position="94"/>
        <end position="107"/>
    </location>
</feature>
<feature type="compositionally biased region" description="Basic and acidic residues" evidence="1">
    <location>
        <begin position="177"/>
        <end position="189"/>
    </location>
</feature>
<evidence type="ECO:0000256" key="1">
    <source>
        <dbReference type="SAM" id="MobiDB-lite"/>
    </source>
</evidence>
<feature type="region of interest" description="Disordered" evidence="1">
    <location>
        <begin position="1"/>
        <end position="76"/>
    </location>
</feature>
<organism evidence="2 3">
    <name type="scientific">Camellia sinensis</name>
    <name type="common">Tea plant</name>
    <name type="synonym">Thea sinensis</name>
    <dbReference type="NCBI Taxonomy" id="4442"/>
    <lineage>
        <taxon>Eukaryota</taxon>
        <taxon>Viridiplantae</taxon>
        <taxon>Streptophyta</taxon>
        <taxon>Embryophyta</taxon>
        <taxon>Tracheophyta</taxon>
        <taxon>Spermatophyta</taxon>
        <taxon>Magnoliopsida</taxon>
        <taxon>eudicotyledons</taxon>
        <taxon>Gunneridae</taxon>
        <taxon>Pentapetalae</taxon>
        <taxon>asterids</taxon>
        <taxon>Ericales</taxon>
        <taxon>Theaceae</taxon>
        <taxon>Camellia</taxon>
    </lineage>
</organism>